<evidence type="ECO:0000313" key="3">
    <source>
        <dbReference type="EMBL" id="SDP18058.1"/>
    </source>
</evidence>
<evidence type="ECO:0000259" key="2">
    <source>
        <dbReference type="Pfam" id="PF01814"/>
    </source>
</evidence>
<sequence>MIRLSVPFPTRPPSGPDAAVPGLRSPAAGFDQPFEMLHACHERVQRTLGLLERLRTHLRAQGCDAQAREAARDVLRYFDIAAPLHHEDEELHVFPPLLAQGAAPVVELVRELQREHAAMAMLWPRARVPLAAVAGGEPGAAPLSREQERALDDFAALYAGHIDREEAVAYPEALGLLPEAALGGMGQEMARRRGG</sequence>
<dbReference type="Gene3D" id="1.20.120.520">
    <property type="entry name" value="nmb1532 protein domain like"/>
    <property type="match status" value="1"/>
</dbReference>
<reference evidence="4" key="1">
    <citation type="submission" date="2016-10" db="EMBL/GenBank/DDBJ databases">
        <authorList>
            <person name="Varghese N."/>
            <person name="Submissions S."/>
        </authorList>
    </citation>
    <scope>NUCLEOTIDE SEQUENCE [LARGE SCALE GENOMIC DNA]</scope>
    <source>
        <strain evidence="4">DSM 17101</strain>
    </source>
</reference>
<dbReference type="EMBL" id="FNJL01000008">
    <property type="protein sequence ID" value="SDP18058.1"/>
    <property type="molecule type" value="Genomic_DNA"/>
</dbReference>
<dbReference type="Proteomes" id="UP000199317">
    <property type="component" value="Unassembled WGS sequence"/>
</dbReference>
<dbReference type="AlphaFoldDB" id="A0A1H0QN18"/>
<organism evidence="3 4">
    <name type="scientific">Paracidovorax cattleyae</name>
    <dbReference type="NCBI Taxonomy" id="80868"/>
    <lineage>
        <taxon>Bacteria</taxon>
        <taxon>Pseudomonadati</taxon>
        <taxon>Pseudomonadota</taxon>
        <taxon>Betaproteobacteria</taxon>
        <taxon>Burkholderiales</taxon>
        <taxon>Comamonadaceae</taxon>
        <taxon>Paracidovorax</taxon>
    </lineage>
</organism>
<dbReference type="RefSeq" id="WP_092833813.1">
    <property type="nucleotide sequence ID" value="NZ_FNJL01000008.1"/>
</dbReference>
<accession>A0A1H0QN18</accession>
<evidence type="ECO:0000256" key="1">
    <source>
        <dbReference type="SAM" id="MobiDB-lite"/>
    </source>
</evidence>
<name>A0A1H0QN18_9BURK</name>
<protein>
    <submittedName>
        <fullName evidence="3">Hemerythrin HHE cation binding domain-containing protein</fullName>
    </submittedName>
</protein>
<dbReference type="OrthoDB" id="8898809at2"/>
<evidence type="ECO:0000313" key="4">
    <source>
        <dbReference type="Proteomes" id="UP000199317"/>
    </source>
</evidence>
<dbReference type="Pfam" id="PF01814">
    <property type="entry name" value="Hemerythrin"/>
    <property type="match status" value="1"/>
</dbReference>
<dbReference type="InterPro" id="IPR012312">
    <property type="entry name" value="Hemerythrin-like"/>
</dbReference>
<feature type="region of interest" description="Disordered" evidence="1">
    <location>
        <begin position="1"/>
        <end position="20"/>
    </location>
</feature>
<gene>
    <name evidence="3" type="ORF">SAMN04489708_108160</name>
</gene>
<keyword evidence="4" id="KW-1185">Reference proteome</keyword>
<proteinExistence type="predicted"/>
<dbReference type="CDD" id="cd12108">
    <property type="entry name" value="Hr-like"/>
    <property type="match status" value="1"/>
</dbReference>
<feature type="domain" description="Hemerythrin-like" evidence="2">
    <location>
        <begin position="33"/>
        <end position="172"/>
    </location>
</feature>